<dbReference type="InterPro" id="IPR024571">
    <property type="entry name" value="ERAP1-like_C_dom"/>
</dbReference>
<sequence length="857" mass="97077">MTTIPTSTETSYWLPTHARLTHYDIVIHTNLLEGKFNGIVVINLDVMEDTSKLVFNSVNLKLSNITLTTKSLNSTPTSIACNKTVERCALCFMEVIPSGVKAQLKIVYQGELTDSLMGYYKSIGVEDENEIYALTQFKPTAARHAFPCWDEPMTKATFSVTMVSHADTVNLSNMPAESEYMINAPVGKTGQMDSTVFEGKTLWKITQFEKSPPMSTYLVTFANGQFEYLESSYTTTKDMIKDTQFMLGVKMQAIPLYKEVFDIEYPLPELDMLVAHDFNSGAMENWGLITGSTSCFAMDPISEDLGTKRISQLQFGNITMMEWWDNLYLNEGEVNLIFPMWRLHIAFLTTNHKQALDINANLSSHPVEVDCPDTDMVNQIFDDLSYSKAASVLHMLLTYVSEEKFLKGMSLYLNKHLYTSSVTSDLWEGIQEASGIDVPRMMDDWVKKIGFPVLTVTKNTNSIHICQDCFLGTGPPKLEDNKMIWTVPLSLLMVNEQGDVVIDRDEVLDGCKKTILLNVTKLWKLNAGTVTFYRVLYPPEQLVKIGMEAARATSPFSVEDCIGLIDDAFSLSKAGYSDVSSALALMEVLHNELEYFLWQNIQDNLKLLHSVWSVYEDIVNSIQDFIVELFTPIVDKLGYEYSSQDSADTRELWTLAIEGAAFGRSPKVIEELQGHFTHHMSTGDESKIPSELEHIIYATMNGGRTEWDAMKEIAIKSKDPSTGTVACKGLTAMHDPEIARDTWTYMMEEVRMQDLYDMSEAMGDNPQMRQVDYELVVKKFKGNYMSFQDIVEASFCNLSPYEDYEEAVEFFKEKDTGKYEMVLKQTLEGIQTQSAWAKQSTEDIRKWFASRRIADSP</sequence>
<keyword evidence="15" id="KW-1185">Reference proteome</keyword>
<gene>
    <name evidence="14" type="ORF">DAEQUDRAFT_747814</name>
</gene>
<evidence type="ECO:0000313" key="14">
    <source>
        <dbReference type="EMBL" id="KZT63496.1"/>
    </source>
</evidence>
<dbReference type="InterPro" id="IPR042097">
    <property type="entry name" value="Aminopeptidase_N-like_N_sf"/>
</dbReference>
<protein>
    <recommendedName>
        <fullName evidence="10">Aminopeptidase</fullName>
        <ecNumber evidence="10">3.4.11.-</ecNumber>
    </recommendedName>
</protein>
<keyword evidence="7 10" id="KW-0482">Metalloprotease</keyword>
<dbReference type="InterPro" id="IPR001930">
    <property type="entry name" value="Peptidase_M1"/>
</dbReference>
<dbReference type="Pfam" id="PF01433">
    <property type="entry name" value="Peptidase_M1"/>
    <property type="match status" value="1"/>
</dbReference>
<dbReference type="InterPro" id="IPR050344">
    <property type="entry name" value="Peptidase_M1_aminopeptidases"/>
</dbReference>
<dbReference type="GO" id="GO:0005737">
    <property type="term" value="C:cytoplasm"/>
    <property type="evidence" value="ECO:0007669"/>
    <property type="project" value="TreeGrafter"/>
</dbReference>
<dbReference type="Gene3D" id="2.60.40.1910">
    <property type="match status" value="1"/>
</dbReference>
<feature type="domain" description="Aminopeptidase N-like N-terminal" evidence="13">
    <location>
        <begin position="21"/>
        <end position="218"/>
    </location>
</feature>
<dbReference type="GO" id="GO:0070006">
    <property type="term" value="F:metalloaminopeptidase activity"/>
    <property type="evidence" value="ECO:0007669"/>
    <property type="project" value="TreeGrafter"/>
</dbReference>
<dbReference type="SUPFAM" id="SSF55486">
    <property type="entry name" value="Metalloproteases ('zincins'), catalytic domain"/>
    <property type="match status" value="1"/>
</dbReference>
<organism evidence="14 15">
    <name type="scientific">Daedalea quercina L-15889</name>
    <dbReference type="NCBI Taxonomy" id="1314783"/>
    <lineage>
        <taxon>Eukaryota</taxon>
        <taxon>Fungi</taxon>
        <taxon>Dikarya</taxon>
        <taxon>Basidiomycota</taxon>
        <taxon>Agaricomycotina</taxon>
        <taxon>Agaricomycetes</taxon>
        <taxon>Polyporales</taxon>
        <taxon>Fomitopsis</taxon>
    </lineage>
</organism>
<dbReference type="GO" id="GO:0042277">
    <property type="term" value="F:peptide binding"/>
    <property type="evidence" value="ECO:0007669"/>
    <property type="project" value="TreeGrafter"/>
</dbReference>
<feature type="domain" description="Peptidase M1 membrane alanine aminopeptidase" evidence="11">
    <location>
        <begin position="246"/>
        <end position="445"/>
    </location>
</feature>
<comment type="cofactor">
    <cofactor evidence="8 10">
        <name>Zn(2+)</name>
        <dbReference type="ChEBI" id="CHEBI:29105"/>
    </cofactor>
    <text evidence="8 10">Binds 1 zinc ion per subunit.</text>
</comment>
<keyword evidence="4 8" id="KW-0479">Metal-binding</keyword>
<evidence type="ECO:0000259" key="13">
    <source>
        <dbReference type="Pfam" id="PF17900"/>
    </source>
</evidence>
<dbReference type="SUPFAM" id="SSF63737">
    <property type="entry name" value="Leukotriene A4 hydrolase N-terminal domain"/>
    <property type="match status" value="1"/>
</dbReference>
<evidence type="ECO:0000313" key="15">
    <source>
        <dbReference type="Proteomes" id="UP000076727"/>
    </source>
</evidence>
<evidence type="ECO:0000256" key="3">
    <source>
        <dbReference type="ARBA" id="ARBA00022670"/>
    </source>
</evidence>
<evidence type="ECO:0000259" key="12">
    <source>
        <dbReference type="Pfam" id="PF11838"/>
    </source>
</evidence>
<reference evidence="14 15" key="1">
    <citation type="journal article" date="2016" name="Mol. Biol. Evol.">
        <title>Comparative Genomics of Early-Diverging Mushroom-Forming Fungi Provides Insights into the Origins of Lignocellulose Decay Capabilities.</title>
        <authorList>
            <person name="Nagy L.G."/>
            <person name="Riley R."/>
            <person name="Tritt A."/>
            <person name="Adam C."/>
            <person name="Daum C."/>
            <person name="Floudas D."/>
            <person name="Sun H."/>
            <person name="Yadav J.S."/>
            <person name="Pangilinan J."/>
            <person name="Larsson K.H."/>
            <person name="Matsuura K."/>
            <person name="Barry K."/>
            <person name="Labutti K."/>
            <person name="Kuo R."/>
            <person name="Ohm R.A."/>
            <person name="Bhattacharya S.S."/>
            <person name="Shirouzu T."/>
            <person name="Yoshinaga Y."/>
            <person name="Martin F.M."/>
            <person name="Grigoriev I.V."/>
            <person name="Hibbett D.S."/>
        </authorList>
    </citation>
    <scope>NUCLEOTIDE SEQUENCE [LARGE SCALE GENOMIC DNA]</scope>
    <source>
        <strain evidence="14 15">L-15889</strain>
    </source>
</reference>
<feature type="domain" description="ERAP1-like C-terminal" evidence="12">
    <location>
        <begin position="523"/>
        <end position="831"/>
    </location>
</feature>
<dbReference type="GO" id="GO:0016020">
    <property type="term" value="C:membrane"/>
    <property type="evidence" value="ECO:0007669"/>
    <property type="project" value="TreeGrafter"/>
</dbReference>
<evidence type="ECO:0000256" key="8">
    <source>
        <dbReference type="PIRSR" id="PIRSR634016-3"/>
    </source>
</evidence>
<dbReference type="AlphaFoldDB" id="A0A165KRZ0"/>
<dbReference type="PANTHER" id="PTHR11533:SF174">
    <property type="entry name" value="PUROMYCIN-SENSITIVE AMINOPEPTIDASE-RELATED"/>
    <property type="match status" value="1"/>
</dbReference>
<dbReference type="OrthoDB" id="10031169at2759"/>
<dbReference type="PRINTS" id="PR00756">
    <property type="entry name" value="ALADIPTASE"/>
</dbReference>
<comment type="similarity">
    <text evidence="1 10">Belongs to the peptidase M1 family.</text>
</comment>
<dbReference type="Pfam" id="PF11838">
    <property type="entry name" value="ERAP1_C"/>
    <property type="match status" value="1"/>
</dbReference>
<accession>A0A165KRZ0</accession>
<dbReference type="GO" id="GO:0006508">
    <property type="term" value="P:proteolysis"/>
    <property type="evidence" value="ECO:0007669"/>
    <property type="project" value="UniProtKB-KW"/>
</dbReference>
<keyword evidence="3 10" id="KW-0645">Protease</keyword>
<evidence type="ECO:0000259" key="11">
    <source>
        <dbReference type="Pfam" id="PF01433"/>
    </source>
</evidence>
<feature type="binding site" evidence="8">
    <location>
        <position position="331"/>
    </location>
    <ligand>
        <name>Zn(2+)</name>
        <dbReference type="ChEBI" id="CHEBI:29105"/>
        <note>catalytic</note>
    </ligand>
</feature>
<dbReference type="InterPro" id="IPR045357">
    <property type="entry name" value="Aminopeptidase_N-like_N"/>
</dbReference>
<dbReference type="InterPro" id="IPR034016">
    <property type="entry name" value="M1_APN-typ"/>
</dbReference>
<proteinExistence type="inferred from homology"/>
<dbReference type="PANTHER" id="PTHR11533">
    <property type="entry name" value="PROTEASE M1 ZINC METALLOPROTEASE"/>
    <property type="match status" value="1"/>
</dbReference>
<name>A0A165KRZ0_9APHY</name>
<dbReference type="GO" id="GO:0008270">
    <property type="term" value="F:zinc ion binding"/>
    <property type="evidence" value="ECO:0007669"/>
    <property type="project" value="UniProtKB-UniRule"/>
</dbReference>
<evidence type="ECO:0000256" key="9">
    <source>
        <dbReference type="PIRSR" id="PIRSR634016-4"/>
    </source>
</evidence>
<dbReference type="EMBL" id="KV429178">
    <property type="protein sequence ID" value="KZT63496.1"/>
    <property type="molecule type" value="Genomic_DNA"/>
</dbReference>
<evidence type="ECO:0000256" key="6">
    <source>
        <dbReference type="ARBA" id="ARBA00022833"/>
    </source>
</evidence>
<keyword evidence="6 8" id="KW-0862">Zinc</keyword>
<dbReference type="STRING" id="1314783.A0A165KRZ0"/>
<keyword evidence="5 10" id="KW-0378">Hydrolase</keyword>
<dbReference type="InterPro" id="IPR027268">
    <property type="entry name" value="Peptidase_M4/M1_CTD_sf"/>
</dbReference>
<dbReference type="InterPro" id="IPR014782">
    <property type="entry name" value="Peptidase_M1_dom"/>
</dbReference>
<dbReference type="Gene3D" id="1.10.390.10">
    <property type="entry name" value="Neutral Protease Domain 2"/>
    <property type="match status" value="1"/>
</dbReference>
<evidence type="ECO:0000256" key="4">
    <source>
        <dbReference type="ARBA" id="ARBA00022723"/>
    </source>
</evidence>
<evidence type="ECO:0000256" key="1">
    <source>
        <dbReference type="ARBA" id="ARBA00010136"/>
    </source>
</evidence>
<dbReference type="GO" id="GO:0005615">
    <property type="term" value="C:extracellular space"/>
    <property type="evidence" value="ECO:0007669"/>
    <property type="project" value="TreeGrafter"/>
</dbReference>
<evidence type="ECO:0000256" key="5">
    <source>
        <dbReference type="ARBA" id="ARBA00022801"/>
    </source>
</evidence>
<evidence type="ECO:0000256" key="10">
    <source>
        <dbReference type="RuleBase" id="RU364040"/>
    </source>
</evidence>
<dbReference type="CDD" id="cd09601">
    <property type="entry name" value="M1_APN-Q_like"/>
    <property type="match status" value="1"/>
</dbReference>
<dbReference type="Pfam" id="PF17900">
    <property type="entry name" value="Peptidase_M1_N"/>
    <property type="match status" value="1"/>
</dbReference>
<keyword evidence="2 10" id="KW-0031">Aminopeptidase</keyword>
<evidence type="ECO:0000256" key="7">
    <source>
        <dbReference type="ARBA" id="ARBA00023049"/>
    </source>
</evidence>
<dbReference type="Gene3D" id="2.60.40.1730">
    <property type="entry name" value="tricorn interacting facor f3 domain"/>
    <property type="match status" value="1"/>
</dbReference>
<dbReference type="Gene3D" id="1.25.50.20">
    <property type="match status" value="1"/>
</dbReference>
<feature type="site" description="Transition state stabilizer" evidence="9">
    <location>
        <position position="386"/>
    </location>
</feature>
<dbReference type="GO" id="GO:0043171">
    <property type="term" value="P:peptide catabolic process"/>
    <property type="evidence" value="ECO:0007669"/>
    <property type="project" value="TreeGrafter"/>
</dbReference>
<dbReference type="EC" id="3.4.11.-" evidence="10"/>
<dbReference type="Proteomes" id="UP000076727">
    <property type="component" value="Unassembled WGS sequence"/>
</dbReference>
<evidence type="ECO:0000256" key="2">
    <source>
        <dbReference type="ARBA" id="ARBA00022438"/>
    </source>
</evidence>